<dbReference type="EMBL" id="CALTRL010005245">
    <property type="protein sequence ID" value="CAH7684189.1"/>
    <property type="molecule type" value="Genomic_DNA"/>
</dbReference>
<organism evidence="1 2">
    <name type="scientific">Phakopsora pachyrhizi</name>
    <name type="common">Asian soybean rust disease fungus</name>
    <dbReference type="NCBI Taxonomy" id="170000"/>
    <lineage>
        <taxon>Eukaryota</taxon>
        <taxon>Fungi</taxon>
        <taxon>Dikarya</taxon>
        <taxon>Basidiomycota</taxon>
        <taxon>Pucciniomycotina</taxon>
        <taxon>Pucciniomycetes</taxon>
        <taxon>Pucciniales</taxon>
        <taxon>Phakopsoraceae</taxon>
        <taxon>Phakopsora</taxon>
    </lineage>
</organism>
<name>A0AAV0BDL7_PHAPC</name>
<reference evidence="1" key="1">
    <citation type="submission" date="2022-06" db="EMBL/GenBank/DDBJ databases">
        <authorList>
            <consortium name="SYNGENTA / RWTH Aachen University"/>
        </authorList>
    </citation>
    <scope>NUCLEOTIDE SEQUENCE</scope>
</reference>
<comment type="caution">
    <text evidence="1">The sequence shown here is derived from an EMBL/GenBank/DDBJ whole genome shotgun (WGS) entry which is preliminary data.</text>
</comment>
<dbReference type="Proteomes" id="UP001153365">
    <property type="component" value="Unassembled WGS sequence"/>
</dbReference>
<evidence type="ECO:0000313" key="1">
    <source>
        <dbReference type="EMBL" id="CAH7684189.1"/>
    </source>
</evidence>
<keyword evidence="2" id="KW-1185">Reference proteome</keyword>
<proteinExistence type="predicted"/>
<gene>
    <name evidence="1" type="ORF">PPACK8108_LOCUS18239</name>
</gene>
<evidence type="ECO:0000313" key="2">
    <source>
        <dbReference type="Proteomes" id="UP001153365"/>
    </source>
</evidence>
<accession>A0AAV0BDL7</accession>
<protein>
    <submittedName>
        <fullName evidence="1">Uncharacterized protein</fullName>
    </submittedName>
</protein>
<dbReference type="AlphaFoldDB" id="A0AAV0BDL7"/>
<sequence>MIKVARIVPSDQGGLDVSVDDLKFRDPADQLVEGPYCQTGVVQVRIKLRARQSSLDGMGEVRFRPD</sequence>